<name>A0A8J5RDD7_ZIZPA</name>
<evidence type="ECO:0000313" key="2">
    <source>
        <dbReference type="EMBL" id="KAG8048043.1"/>
    </source>
</evidence>
<reference evidence="2" key="1">
    <citation type="journal article" date="2021" name="bioRxiv">
        <title>Whole Genome Assembly and Annotation of Northern Wild Rice, Zizania palustris L., Supports a Whole Genome Duplication in the Zizania Genus.</title>
        <authorList>
            <person name="Haas M."/>
            <person name="Kono T."/>
            <person name="Macchietto M."/>
            <person name="Millas R."/>
            <person name="McGilp L."/>
            <person name="Shao M."/>
            <person name="Duquette J."/>
            <person name="Hirsch C.N."/>
            <person name="Kimball J."/>
        </authorList>
    </citation>
    <scope>NUCLEOTIDE SEQUENCE</scope>
    <source>
        <tissue evidence="2">Fresh leaf tissue</tissue>
    </source>
</reference>
<dbReference type="Proteomes" id="UP000729402">
    <property type="component" value="Unassembled WGS sequence"/>
</dbReference>
<sequence length="143" mass="16610">MDKCLCRVLVDTIFDFTWVVMDWLHFLQFFSDHKYETEVIPLGVSAVKYETEGAIDHVDQSDDGANGYSKEHTNGSTCTSEEPTRLRLHKICSTTHWKEPLYNFEEQESSHTKLLEELIVLDIMFLYGCSTPTITLLYQQHQV</sequence>
<dbReference type="AlphaFoldDB" id="A0A8J5RDD7"/>
<proteinExistence type="predicted"/>
<gene>
    <name evidence="2" type="ORF">GUJ93_ZPchr0008g11916</name>
</gene>
<protein>
    <submittedName>
        <fullName evidence="2">Uncharacterized protein</fullName>
    </submittedName>
</protein>
<keyword evidence="3" id="KW-1185">Reference proteome</keyword>
<feature type="region of interest" description="Disordered" evidence="1">
    <location>
        <begin position="59"/>
        <end position="80"/>
    </location>
</feature>
<dbReference type="OrthoDB" id="786951at2759"/>
<dbReference type="EMBL" id="JAAALK010000290">
    <property type="protein sequence ID" value="KAG8048043.1"/>
    <property type="molecule type" value="Genomic_DNA"/>
</dbReference>
<comment type="caution">
    <text evidence="2">The sequence shown here is derived from an EMBL/GenBank/DDBJ whole genome shotgun (WGS) entry which is preliminary data.</text>
</comment>
<evidence type="ECO:0000256" key="1">
    <source>
        <dbReference type="SAM" id="MobiDB-lite"/>
    </source>
</evidence>
<reference evidence="2" key="2">
    <citation type="submission" date="2021-02" db="EMBL/GenBank/DDBJ databases">
        <authorList>
            <person name="Kimball J.A."/>
            <person name="Haas M.W."/>
            <person name="Macchietto M."/>
            <person name="Kono T."/>
            <person name="Duquette J."/>
            <person name="Shao M."/>
        </authorList>
    </citation>
    <scope>NUCLEOTIDE SEQUENCE</scope>
    <source>
        <tissue evidence="2">Fresh leaf tissue</tissue>
    </source>
</reference>
<accession>A0A8J5RDD7</accession>
<organism evidence="2 3">
    <name type="scientific">Zizania palustris</name>
    <name type="common">Northern wild rice</name>
    <dbReference type="NCBI Taxonomy" id="103762"/>
    <lineage>
        <taxon>Eukaryota</taxon>
        <taxon>Viridiplantae</taxon>
        <taxon>Streptophyta</taxon>
        <taxon>Embryophyta</taxon>
        <taxon>Tracheophyta</taxon>
        <taxon>Spermatophyta</taxon>
        <taxon>Magnoliopsida</taxon>
        <taxon>Liliopsida</taxon>
        <taxon>Poales</taxon>
        <taxon>Poaceae</taxon>
        <taxon>BOP clade</taxon>
        <taxon>Oryzoideae</taxon>
        <taxon>Oryzeae</taxon>
        <taxon>Zizaniinae</taxon>
        <taxon>Zizania</taxon>
    </lineage>
</organism>
<evidence type="ECO:0000313" key="3">
    <source>
        <dbReference type="Proteomes" id="UP000729402"/>
    </source>
</evidence>